<name>A0ACB7TKB1_HYAAI</name>
<evidence type="ECO:0000313" key="1">
    <source>
        <dbReference type="EMBL" id="KAH6946578.1"/>
    </source>
</evidence>
<proteinExistence type="predicted"/>
<gene>
    <name evidence="1" type="ORF">HPB50_014095</name>
</gene>
<sequence length="307" mass="34260">METESELSSSVEEASTPSNWSDGNGSEAAASCDVSPQVPEGIQALMYLMYIAVSVAAIGGNGIVCYIVIAYQRMRTVTNMFIMNLAIGDILMACLCIPFTFVSNLLLGYWPFGGVMCVLVTYAQCVTVFISAYTLIAISVDRYTAIVYPLRPRMTKLRSKLIIALVWLVALVTPLPTALVTQLVPHPCANRTYYCLEQWGRPEQTAYYSMALMVLQYFFPLLVLIFTYTRIAVVVWGKETPGEAQDARDQRMAASKRKVYERASAATRASQQKFIEPQAFLPMVTAIFHHPCHHFYIKGGKRCPRDL</sequence>
<keyword evidence="2" id="KW-1185">Reference proteome</keyword>
<reference evidence="1" key="1">
    <citation type="submission" date="2020-05" db="EMBL/GenBank/DDBJ databases">
        <title>Large-scale comparative analyses of tick genomes elucidate their genetic diversity and vector capacities.</title>
        <authorList>
            <person name="Jia N."/>
            <person name="Wang J."/>
            <person name="Shi W."/>
            <person name="Du L."/>
            <person name="Sun Y."/>
            <person name="Zhan W."/>
            <person name="Jiang J."/>
            <person name="Wang Q."/>
            <person name="Zhang B."/>
            <person name="Ji P."/>
            <person name="Sakyi L.B."/>
            <person name="Cui X."/>
            <person name="Yuan T."/>
            <person name="Jiang B."/>
            <person name="Yang W."/>
            <person name="Lam T.T.-Y."/>
            <person name="Chang Q."/>
            <person name="Ding S."/>
            <person name="Wang X."/>
            <person name="Zhu J."/>
            <person name="Ruan X."/>
            <person name="Zhao L."/>
            <person name="Wei J."/>
            <person name="Que T."/>
            <person name="Du C."/>
            <person name="Cheng J."/>
            <person name="Dai P."/>
            <person name="Han X."/>
            <person name="Huang E."/>
            <person name="Gao Y."/>
            <person name="Liu J."/>
            <person name="Shao H."/>
            <person name="Ye R."/>
            <person name="Li L."/>
            <person name="Wei W."/>
            <person name="Wang X."/>
            <person name="Wang C."/>
            <person name="Yang T."/>
            <person name="Huo Q."/>
            <person name="Li W."/>
            <person name="Guo W."/>
            <person name="Chen H."/>
            <person name="Zhou L."/>
            <person name="Ni X."/>
            <person name="Tian J."/>
            <person name="Zhou Y."/>
            <person name="Sheng Y."/>
            <person name="Liu T."/>
            <person name="Pan Y."/>
            <person name="Xia L."/>
            <person name="Li J."/>
            <person name="Zhao F."/>
            <person name="Cao W."/>
        </authorList>
    </citation>
    <scope>NUCLEOTIDE SEQUENCE</scope>
    <source>
        <strain evidence="1">Hyas-2018</strain>
    </source>
</reference>
<organism evidence="1 2">
    <name type="scientific">Hyalomma asiaticum</name>
    <name type="common">Tick</name>
    <dbReference type="NCBI Taxonomy" id="266040"/>
    <lineage>
        <taxon>Eukaryota</taxon>
        <taxon>Metazoa</taxon>
        <taxon>Ecdysozoa</taxon>
        <taxon>Arthropoda</taxon>
        <taxon>Chelicerata</taxon>
        <taxon>Arachnida</taxon>
        <taxon>Acari</taxon>
        <taxon>Parasitiformes</taxon>
        <taxon>Ixodida</taxon>
        <taxon>Ixodoidea</taxon>
        <taxon>Ixodidae</taxon>
        <taxon>Hyalomminae</taxon>
        <taxon>Hyalomma</taxon>
    </lineage>
</organism>
<accession>A0ACB7TKB1</accession>
<comment type="caution">
    <text evidence="1">The sequence shown here is derived from an EMBL/GenBank/DDBJ whole genome shotgun (WGS) entry which is preliminary data.</text>
</comment>
<evidence type="ECO:0000313" key="2">
    <source>
        <dbReference type="Proteomes" id="UP000821845"/>
    </source>
</evidence>
<dbReference type="Proteomes" id="UP000821845">
    <property type="component" value="Chromosome 1"/>
</dbReference>
<dbReference type="EMBL" id="CM023481">
    <property type="protein sequence ID" value="KAH6946578.1"/>
    <property type="molecule type" value="Genomic_DNA"/>
</dbReference>
<protein>
    <submittedName>
        <fullName evidence="1">Uncharacterized protein</fullName>
    </submittedName>
</protein>